<protein>
    <submittedName>
        <fullName evidence="1">Uncharacterized protein</fullName>
    </submittedName>
</protein>
<dbReference type="RefSeq" id="WP_060863017.1">
    <property type="nucleotide sequence ID" value="NZ_LIRB01000146.1"/>
</dbReference>
<gene>
    <name evidence="1" type="ORF">AMQ84_27765</name>
</gene>
<comment type="caution">
    <text evidence="1">The sequence shown here is derived from an EMBL/GenBank/DDBJ whole genome shotgun (WGS) entry which is preliminary data.</text>
</comment>
<dbReference type="EMBL" id="LIRB01000146">
    <property type="protein sequence ID" value="KWX71703.1"/>
    <property type="molecule type" value="Genomic_DNA"/>
</dbReference>
<dbReference type="AlphaFoldDB" id="A0A132TKI1"/>
<proteinExistence type="predicted"/>
<dbReference type="PATRIC" id="fig|483937.3.peg.4390"/>
<name>A0A132TKI1_9BACL</name>
<sequence>MNVIELAIVLNDEPGNRVEHSDLVALPFIPRVGELLLWNYKSYLVTNVLYTFETDPADYNYDANPTKQSLVAHDVCYKVYLKPYS</sequence>
<dbReference type="OrthoDB" id="2627410at2"/>
<evidence type="ECO:0000313" key="1">
    <source>
        <dbReference type="EMBL" id="KWX71703.1"/>
    </source>
</evidence>
<dbReference type="Proteomes" id="UP000070475">
    <property type="component" value="Unassembled WGS sequence"/>
</dbReference>
<evidence type="ECO:0000313" key="2">
    <source>
        <dbReference type="Proteomes" id="UP000070475"/>
    </source>
</evidence>
<reference evidence="1 2" key="1">
    <citation type="submission" date="2015-08" db="EMBL/GenBank/DDBJ databases">
        <title>Genomes of Paenibacillus riograndensis.</title>
        <authorList>
            <person name="Sant'Anna F.H."/>
            <person name="Souza R."/>
            <person name="Ambrosini A."/>
            <person name="Bach E."/>
            <person name="Fernandes G."/>
            <person name="Balsanelli E."/>
            <person name="Baura V.A."/>
            <person name="Pedrosa F.O."/>
            <person name="Souza E.M."/>
            <person name="Passaglia L."/>
        </authorList>
    </citation>
    <scope>NUCLEOTIDE SEQUENCE [LARGE SCALE GENOMIC DNA]</scope>
    <source>
        <strain evidence="1 2">CAS34</strain>
    </source>
</reference>
<organism evidence="1 2">
    <name type="scientific">Paenibacillus riograndensis</name>
    <dbReference type="NCBI Taxonomy" id="483937"/>
    <lineage>
        <taxon>Bacteria</taxon>
        <taxon>Bacillati</taxon>
        <taxon>Bacillota</taxon>
        <taxon>Bacilli</taxon>
        <taxon>Bacillales</taxon>
        <taxon>Paenibacillaceae</taxon>
        <taxon>Paenibacillus</taxon>
        <taxon>Paenibacillus sonchi group</taxon>
    </lineage>
</organism>
<accession>A0A132TKI1</accession>
<keyword evidence="2" id="KW-1185">Reference proteome</keyword>